<protein>
    <submittedName>
        <fullName evidence="3">Immunoglobulin-binding protein 1b-like</fullName>
    </submittedName>
</protein>
<evidence type="ECO:0000256" key="1">
    <source>
        <dbReference type="SAM" id="MobiDB-lite"/>
    </source>
</evidence>
<keyword evidence="2" id="KW-1185">Reference proteome</keyword>
<evidence type="ECO:0000313" key="2">
    <source>
        <dbReference type="Proteomes" id="UP000085678"/>
    </source>
</evidence>
<dbReference type="GeneID" id="106152028"/>
<evidence type="ECO:0000313" key="3">
    <source>
        <dbReference type="RefSeq" id="XP_013380944.1"/>
    </source>
</evidence>
<dbReference type="OrthoDB" id="10261753at2759"/>
<dbReference type="InParanoid" id="A0A1S3H744"/>
<name>A0A1S3H744_LINAN</name>
<dbReference type="RefSeq" id="XP_013380944.1">
    <property type="nucleotide sequence ID" value="XM_013525490.1"/>
</dbReference>
<dbReference type="FunCoup" id="A0A1S3H744">
    <property type="interactions" value="904"/>
</dbReference>
<feature type="compositionally biased region" description="Basic and acidic residues" evidence="1">
    <location>
        <begin position="14"/>
        <end position="24"/>
    </location>
</feature>
<organism evidence="2 3">
    <name type="scientific">Lingula anatina</name>
    <name type="common">Brachiopod</name>
    <name type="synonym">Lingula unguis</name>
    <dbReference type="NCBI Taxonomy" id="7574"/>
    <lineage>
        <taxon>Eukaryota</taxon>
        <taxon>Metazoa</taxon>
        <taxon>Spiralia</taxon>
        <taxon>Lophotrochozoa</taxon>
        <taxon>Brachiopoda</taxon>
        <taxon>Linguliformea</taxon>
        <taxon>Lingulata</taxon>
        <taxon>Lingulida</taxon>
        <taxon>Linguloidea</taxon>
        <taxon>Lingulidae</taxon>
        <taxon>Lingula</taxon>
    </lineage>
</organism>
<dbReference type="GO" id="GO:0005829">
    <property type="term" value="C:cytosol"/>
    <property type="evidence" value="ECO:0007669"/>
    <property type="project" value="TreeGrafter"/>
</dbReference>
<gene>
    <name evidence="3" type="primary">LOC106152028</name>
</gene>
<dbReference type="PANTHER" id="PTHR10933:SF9">
    <property type="entry name" value="IMMUNOGLOBULIN-BINDING PROTEIN 1"/>
    <property type="match status" value="1"/>
</dbReference>
<accession>A0A1S3H744</accession>
<dbReference type="Proteomes" id="UP000085678">
    <property type="component" value="Unplaced"/>
</dbReference>
<feature type="region of interest" description="Disordered" evidence="1">
    <location>
        <begin position="9"/>
        <end position="40"/>
    </location>
</feature>
<dbReference type="KEGG" id="lak:106152028"/>
<dbReference type="InterPro" id="IPR038511">
    <property type="entry name" value="TAP42/TAP46-like_sf"/>
</dbReference>
<sequence length="244" mass="28142">MRLCKLYGVTDVDVSDKDREENQENTRPQPPPGARGIPPDLIGMARSRQSKIERFKKQKATESKLKELYEKVKEPHIDDEVKREYYTTLLNKWVNSSLDELDSIEMELTLLAGRSKMGGRDELGEMSKETKKTQQKQSFRPFIITKNDLQKQVFGMGYPGVPTYTLDEFYEQTYKNLQPEQQSGPSMQDMANDPELAATADEQAAIEKERKEEMDDPEELAKARNWDAWKDDHRRGEGNTTNMG</sequence>
<dbReference type="GO" id="GO:0035303">
    <property type="term" value="P:regulation of dephosphorylation"/>
    <property type="evidence" value="ECO:0007669"/>
    <property type="project" value="TreeGrafter"/>
</dbReference>
<feature type="region of interest" description="Disordered" evidence="1">
    <location>
        <begin position="179"/>
        <end position="244"/>
    </location>
</feature>
<dbReference type="GO" id="GO:0051721">
    <property type="term" value="F:protein phosphatase 2A binding"/>
    <property type="evidence" value="ECO:0007669"/>
    <property type="project" value="TreeGrafter"/>
</dbReference>
<dbReference type="PANTHER" id="PTHR10933">
    <property type="entry name" value="IMMUNOGLOBULIN-BINDING PROTEIN 1"/>
    <property type="match status" value="1"/>
</dbReference>
<feature type="compositionally biased region" description="Basic and acidic residues" evidence="1">
    <location>
        <begin position="205"/>
        <end position="237"/>
    </location>
</feature>
<dbReference type="Gene3D" id="1.25.40.540">
    <property type="entry name" value="TAP42-like family"/>
    <property type="match status" value="1"/>
</dbReference>
<proteinExistence type="predicted"/>
<reference evidence="3" key="1">
    <citation type="submission" date="2025-08" db="UniProtKB">
        <authorList>
            <consortium name="RefSeq"/>
        </authorList>
    </citation>
    <scope>IDENTIFICATION</scope>
    <source>
        <tissue evidence="3">Gonads</tissue>
    </source>
</reference>
<dbReference type="STRING" id="7574.A0A1S3H744"/>
<dbReference type="InterPro" id="IPR007304">
    <property type="entry name" value="TAP46-like"/>
</dbReference>
<dbReference type="GO" id="GO:0009966">
    <property type="term" value="P:regulation of signal transduction"/>
    <property type="evidence" value="ECO:0007669"/>
    <property type="project" value="InterPro"/>
</dbReference>
<dbReference type="Pfam" id="PF04177">
    <property type="entry name" value="TAP42"/>
    <property type="match status" value="1"/>
</dbReference>
<dbReference type="AlphaFoldDB" id="A0A1S3H744"/>